<evidence type="ECO:0000313" key="2">
    <source>
        <dbReference type="EMBL" id="CAK9004926.1"/>
    </source>
</evidence>
<gene>
    <name evidence="2" type="ORF">SCF082_LOCUS8386</name>
</gene>
<feature type="transmembrane region" description="Helical" evidence="1">
    <location>
        <begin position="477"/>
        <end position="497"/>
    </location>
</feature>
<dbReference type="EMBL" id="CAXAMM010004781">
    <property type="protein sequence ID" value="CAK9004926.1"/>
    <property type="molecule type" value="Genomic_DNA"/>
</dbReference>
<keyword evidence="1" id="KW-0472">Membrane</keyword>
<keyword evidence="3" id="KW-1185">Reference proteome</keyword>
<accession>A0ABP0IQP7</accession>
<comment type="caution">
    <text evidence="2">The sequence shown here is derived from an EMBL/GenBank/DDBJ whole genome shotgun (WGS) entry which is preliminary data.</text>
</comment>
<dbReference type="Proteomes" id="UP001642464">
    <property type="component" value="Unassembled WGS sequence"/>
</dbReference>
<dbReference type="PANTHER" id="PTHR10877">
    <property type="entry name" value="POLYCYSTIN FAMILY MEMBER"/>
    <property type="match status" value="1"/>
</dbReference>
<dbReference type="InterPro" id="IPR051223">
    <property type="entry name" value="Polycystin"/>
</dbReference>
<name>A0ABP0IQP7_9DINO</name>
<feature type="transmembrane region" description="Helical" evidence="1">
    <location>
        <begin position="380"/>
        <end position="400"/>
    </location>
</feature>
<evidence type="ECO:0000313" key="3">
    <source>
        <dbReference type="Proteomes" id="UP001642464"/>
    </source>
</evidence>
<protein>
    <submittedName>
        <fullName evidence="2">Polycystin-2</fullName>
    </submittedName>
</protein>
<proteinExistence type="predicted"/>
<keyword evidence="1" id="KW-0812">Transmembrane</keyword>
<reference evidence="2 3" key="1">
    <citation type="submission" date="2024-02" db="EMBL/GenBank/DDBJ databases">
        <authorList>
            <person name="Chen Y."/>
            <person name="Shah S."/>
            <person name="Dougan E. K."/>
            <person name="Thang M."/>
            <person name="Chan C."/>
        </authorList>
    </citation>
    <scope>NUCLEOTIDE SEQUENCE [LARGE SCALE GENOMIC DNA]</scope>
</reference>
<sequence length="502" mass="58324">MNFCILAKELFTYWQKEINCDKAVQSLPRALVMIVFFALMLMSHQMLGKAQSIEGAIRSDIEENANFAYNEIGTFGHKNINDVNSFADFYSWFRLGFAAIYMPQTKWVSESSKIHPAELTFEETQTYLELNRKLGPVKLSQQSAEVGECENFAFMGNLDPTFTPESCYHLGHEFYIQPSAFDLEFKGFKEDQNKTVWFPNDVDVTEWIEYLENTSWLTPRTDHWKITMVLYNPHYDIMTVTEIHFVLARSGKIWKEISFLSLKLEPYANRWTVVPEVFFYGCILSILVEQGRDVIGRLRTGHLHCRTFLWEYFNVWNLIDWISVTASCIYLGMWIKTNLDRGHLQESFEMVVEFCNSGDMERCLLGQGELFEMTTRVGMAAAWTNLVSSFYPFCILLRLFEAFSLQPRLAVVTRTLWASVVDLAPRWWVCRDDTVNPGAERRAHFGIIFLSVFVTFVFMAMGFFGRNMEGALHVIRTGGTFFFRALLFFPGFPAFLYSDLRN</sequence>
<feature type="transmembrane region" description="Helical" evidence="1">
    <location>
        <begin position="445"/>
        <end position="465"/>
    </location>
</feature>
<evidence type="ECO:0000256" key="1">
    <source>
        <dbReference type="SAM" id="Phobius"/>
    </source>
</evidence>
<dbReference type="PANTHER" id="PTHR10877:SF183">
    <property type="entry name" value="AT14535P-RELATED"/>
    <property type="match status" value="1"/>
</dbReference>
<keyword evidence="1" id="KW-1133">Transmembrane helix</keyword>
<organism evidence="2 3">
    <name type="scientific">Durusdinium trenchii</name>
    <dbReference type="NCBI Taxonomy" id="1381693"/>
    <lineage>
        <taxon>Eukaryota</taxon>
        <taxon>Sar</taxon>
        <taxon>Alveolata</taxon>
        <taxon>Dinophyceae</taxon>
        <taxon>Suessiales</taxon>
        <taxon>Symbiodiniaceae</taxon>
        <taxon>Durusdinium</taxon>
    </lineage>
</organism>